<dbReference type="EMBL" id="BK032687">
    <property type="protein sequence ID" value="DAF55234.1"/>
    <property type="molecule type" value="Genomic_DNA"/>
</dbReference>
<accession>A0A8S5SXG8</accession>
<evidence type="ECO:0000313" key="1">
    <source>
        <dbReference type="EMBL" id="DAF55234.1"/>
    </source>
</evidence>
<reference evidence="1" key="1">
    <citation type="journal article" date="2021" name="Proc. Natl. Acad. Sci. U.S.A.">
        <title>A Catalog of Tens of Thousands of Viruses from Human Metagenomes Reveals Hidden Associations with Chronic Diseases.</title>
        <authorList>
            <person name="Tisza M.J."/>
            <person name="Buck C.B."/>
        </authorList>
    </citation>
    <scope>NUCLEOTIDE SEQUENCE</scope>
    <source>
        <strain evidence="1">CtZHD14</strain>
    </source>
</reference>
<sequence>MKNGERCDMCKDCLTAYIDNRNPKTYLWILEKFDVPYVEHVWVNLTNEAYLRDPSSFGSTSVIGNYIRSMSLSQYKECGYADSDRLNHEYKQEQEEIYNRKIQAIAMNEEEEKELKRQLEAGEISTAEYKTRSSLTAFNEAQEEKAAADRKSSKFVTTVDDAENAIAADLTDEDIKYLSMKWGTLYKPSEWITMEKLYNEYAAENDLNTDRRETLKKICKTSLKMDQAIDVGDMQDYKNLSMVYEQLRKSAKFTEMQNHEEEVRDLDSIGELVKFIEREGGIIPQQFDPINDPQDKVDFAIRDIKNYLRRLVVDEQGLGDIIESFIQKAEKQKTETVEGILATDFDAQNEITQQDAEEFADFRLQQIEEESRQLIEEFAENGS</sequence>
<protein>
    <submittedName>
        <fullName evidence="1">Uncharacterized protein</fullName>
    </submittedName>
</protein>
<proteinExistence type="predicted"/>
<name>A0A8S5SXG8_9CAUD</name>
<organism evidence="1">
    <name type="scientific">Siphoviridae sp. ctZHD14</name>
    <dbReference type="NCBI Taxonomy" id="2827891"/>
    <lineage>
        <taxon>Viruses</taxon>
        <taxon>Duplodnaviria</taxon>
        <taxon>Heunggongvirae</taxon>
        <taxon>Uroviricota</taxon>
        <taxon>Caudoviricetes</taxon>
    </lineage>
</organism>